<proteinExistence type="predicted"/>
<accession>A0ABP7UYG5</accession>
<evidence type="ECO:0000313" key="1">
    <source>
        <dbReference type="EMBL" id="GAA4055566.1"/>
    </source>
</evidence>
<sequence>MKSLLAKDVLYKSDKEFNLVDASVSHSELLLRSDKIGNEDGFNIDIIFSGVEYLQMPSLLNGLSIYRDSEKKFGYKKVDWMLGKKLASVFNIKSGGDDYYIVAFDFIVFQNKLAFGESSLGVIQNKGREKEIARSHKSN</sequence>
<organism evidence="1 2">
    <name type="scientific">Hymenobacter glaciei</name>
    <dbReference type="NCBI Taxonomy" id="877209"/>
    <lineage>
        <taxon>Bacteria</taxon>
        <taxon>Pseudomonadati</taxon>
        <taxon>Bacteroidota</taxon>
        <taxon>Cytophagia</taxon>
        <taxon>Cytophagales</taxon>
        <taxon>Hymenobacteraceae</taxon>
        <taxon>Hymenobacter</taxon>
    </lineage>
</organism>
<dbReference type="RefSeq" id="WP_345059803.1">
    <property type="nucleotide sequence ID" value="NZ_BAABDK010000035.1"/>
</dbReference>
<dbReference type="EMBL" id="BAABDK010000035">
    <property type="protein sequence ID" value="GAA4055566.1"/>
    <property type="molecule type" value="Genomic_DNA"/>
</dbReference>
<name>A0ABP7UYG5_9BACT</name>
<comment type="caution">
    <text evidence="1">The sequence shown here is derived from an EMBL/GenBank/DDBJ whole genome shotgun (WGS) entry which is preliminary data.</text>
</comment>
<gene>
    <name evidence="1" type="ORF">GCM10022409_48520</name>
</gene>
<keyword evidence="2" id="KW-1185">Reference proteome</keyword>
<evidence type="ECO:0000313" key="2">
    <source>
        <dbReference type="Proteomes" id="UP001501469"/>
    </source>
</evidence>
<reference evidence="2" key="1">
    <citation type="journal article" date="2019" name="Int. J. Syst. Evol. Microbiol.">
        <title>The Global Catalogue of Microorganisms (GCM) 10K type strain sequencing project: providing services to taxonomists for standard genome sequencing and annotation.</title>
        <authorList>
            <consortium name="The Broad Institute Genomics Platform"/>
            <consortium name="The Broad Institute Genome Sequencing Center for Infectious Disease"/>
            <person name="Wu L."/>
            <person name="Ma J."/>
        </authorList>
    </citation>
    <scope>NUCLEOTIDE SEQUENCE [LARGE SCALE GENOMIC DNA]</scope>
    <source>
        <strain evidence="2">JCM 17225</strain>
    </source>
</reference>
<protein>
    <submittedName>
        <fullName evidence="1">Uncharacterized protein</fullName>
    </submittedName>
</protein>
<dbReference type="Proteomes" id="UP001501469">
    <property type="component" value="Unassembled WGS sequence"/>
</dbReference>